<proteinExistence type="predicted"/>
<protein>
    <submittedName>
        <fullName evidence="1">Uncharacterized protein</fullName>
    </submittedName>
</protein>
<name>A0A834BDW0_9CHIR</name>
<dbReference type="EMBL" id="JABVXQ010000001">
    <property type="protein sequence ID" value="KAF6130893.1"/>
    <property type="molecule type" value="Genomic_DNA"/>
</dbReference>
<dbReference type="AlphaFoldDB" id="A0A834BDW0"/>
<dbReference type="Proteomes" id="UP000664940">
    <property type="component" value="Unassembled WGS sequence"/>
</dbReference>
<comment type="caution">
    <text evidence="1">The sequence shown here is derived from an EMBL/GenBank/DDBJ whole genome shotgun (WGS) entry which is preliminary data.</text>
</comment>
<evidence type="ECO:0000313" key="2">
    <source>
        <dbReference type="Proteomes" id="UP000664940"/>
    </source>
</evidence>
<sequence>MSSWSSSERTELLAYKIEFPEIRSTRRWRRGGMGGKVLRRPLFYFFYKSIFHLSHHCVVQLSAFWLPVNSLRLPRGGCFPVPPSPPWVPSSPLPSPPRYPSSPQISTSYSGFQYHFSIGWVAQLVGVSSHTLKGYGFNSQSGHLSIYLGCWFDTWLGHIQEATNQFTPLPPSLKSINIS</sequence>
<evidence type="ECO:0000313" key="1">
    <source>
        <dbReference type="EMBL" id="KAF6130893.1"/>
    </source>
</evidence>
<accession>A0A834BDW0</accession>
<organism evidence="1 2">
    <name type="scientific">Phyllostomus discolor</name>
    <name type="common">pale spear-nosed bat</name>
    <dbReference type="NCBI Taxonomy" id="89673"/>
    <lineage>
        <taxon>Eukaryota</taxon>
        <taxon>Metazoa</taxon>
        <taxon>Chordata</taxon>
        <taxon>Craniata</taxon>
        <taxon>Vertebrata</taxon>
        <taxon>Euteleostomi</taxon>
        <taxon>Mammalia</taxon>
        <taxon>Eutheria</taxon>
        <taxon>Laurasiatheria</taxon>
        <taxon>Chiroptera</taxon>
        <taxon>Yangochiroptera</taxon>
        <taxon>Phyllostomidae</taxon>
        <taxon>Phyllostominae</taxon>
        <taxon>Phyllostomus</taxon>
    </lineage>
</organism>
<reference evidence="1 2" key="1">
    <citation type="journal article" date="2020" name="Nature">
        <title>Six reference-quality genomes reveal evolution of bat adaptations.</title>
        <authorList>
            <person name="Jebb D."/>
            <person name="Huang Z."/>
            <person name="Pippel M."/>
            <person name="Hughes G.M."/>
            <person name="Lavrichenko K."/>
            <person name="Devanna P."/>
            <person name="Winkler S."/>
            <person name="Jermiin L.S."/>
            <person name="Skirmuntt E.C."/>
            <person name="Katzourakis A."/>
            <person name="Burkitt-Gray L."/>
            <person name="Ray D.A."/>
            <person name="Sullivan K.A.M."/>
            <person name="Roscito J.G."/>
            <person name="Kirilenko B.M."/>
            <person name="Davalos L.M."/>
            <person name="Corthals A.P."/>
            <person name="Power M.L."/>
            <person name="Jones G."/>
            <person name="Ransome R.D."/>
            <person name="Dechmann D.K.N."/>
            <person name="Locatelli A.G."/>
            <person name="Puechmaille S.J."/>
            <person name="Fedrigo O."/>
            <person name="Jarvis E.D."/>
            <person name="Hiller M."/>
            <person name="Vernes S.C."/>
            <person name="Myers E.W."/>
            <person name="Teeling E.C."/>
        </authorList>
    </citation>
    <scope>NUCLEOTIDE SEQUENCE [LARGE SCALE GENOMIC DNA]</scope>
    <source>
        <strain evidence="1">Bat1K_MPI-CBG_1</strain>
    </source>
</reference>
<gene>
    <name evidence="1" type="ORF">HJG60_007850</name>
</gene>